<sequence length="70" mass="7833">MSMAKKVPMACSECHRILDDDLEQCNAHPEAHCTSDWQGYVVILDPSRSEIATKLGIERSGNYALKVNVR</sequence>
<dbReference type="PANTHER" id="PTHR40704:SF1">
    <property type="entry name" value="TRANSCRIPTION ELONGATION FACTOR SPT4"/>
    <property type="match status" value="1"/>
</dbReference>
<keyword evidence="3" id="KW-0240">DNA-directed RNA polymerase</keyword>
<name>A0A075H6V6_9EURY</name>
<dbReference type="InterPro" id="IPR022800">
    <property type="entry name" value="Spt4/RpoE2_Znf"/>
</dbReference>
<dbReference type="NCBIfam" id="NF041664">
    <property type="entry name" value="RNAP_arch_Epp"/>
    <property type="match status" value="1"/>
</dbReference>
<evidence type="ECO:0000313" key="3">
    <source>
        <dbReference type="EMBL" id="AIF10182.1"/>
    </source>
</evidence>
<dbReference type="InterPro" id="IPR038589">
    <property type="entry name" value="Spt4_dom_sf"/>
</dbReference>
<dbReference type="EMBL" id="KF900884">
    <property type="protein sequence ID" value="AIF10182.1"/>
    <property type="molecule type" value="Genomic_DNA"/>
</dbReference>
<proteinExistence type="predicted"/>
<evidence type="ECO:0000256" key="1">
    <source>
        <dbReference type="ARBA" id="ARBA00023163"/>
    </source>
</evidence>
<dbReference type="Pfam" id="PF06093">
    <property type="entry name" value="Spt4"/>
    <property type="match status" value="1"/>
</dbReference>
<reference evidence="3" key="1">
    <citation type="journal article" date="2014" name="Genome Biol. Evol.">
        <title>Pangenome evidence for extensive interdomain horizontal transfer affecting lineage core and shell genes in uncultured planktonic thaumarchaeota and euryarchaeota.</title>
        <authorList>
            <person name="Deschamps P."/>
            <person name="Zivanovic Y."/>
            <person name="Moreira D."/>
            <person name="Rodriguez-Valera F."/>
            <person name="Lopez-Garcia P."/>
        </authorList>
    </citation>
    <scope>NUCLEOTIDE SEQUENCE</scope>
</reference>
<dbReference type="AlphaFoldDB" id="A0A075H6V6"/>
<dbReference type="PANTHER" id="PTHR40704">
    <property type="entry name" value="TRANSCRIPTION ELONGATION FACTOR SPT4"/>
    <property type="match status" value="1"/>
</dbReference>
<dbReference type="InterPro" id="IPR007178">
    <property type="entry name" value="Spt4_arch"/>
</dbReference>
<organism evidence="3">
    <name type="scientific">uncultured marine group II/III euryarchaeote KM3_44_G05</name>
    <dbReference type="NCBI Taxonomy" id="1456448"/>
    <lineage>
        <taxon>Archaea</taxon>
        <taxon>Methanobacteriati</taxon>
        <taxon>Methanobacteriota</taxon>
        <taxon>environmental samples</taxon>
    </lineage>
</organism>
<dbReference type="Gene3D" id="2.20.28.90">
    <property type="match status" value="1"/>
</dbReference>
<accession>A0A075H6V6</accession>
<dbReference type="SUPFAM" id="SSF63393">
    <property type="entry name" value="RNA polymerase subunits"/>
    <property type="match status" value="1"/>
</dbReference>
<dbReference type="SMART" id="SM01389">
    <property type="entry name" value="Spt4"/>
    <property type="match status" value="1"/>
</dbReference>
<evidence type="ECO:0000259" key="2">
    <source>
        <dbReference type="SMART" id="SM01389"/>
    </source>
</evidence>
<dbReference type="GO" id="GO:0000428">
    <property type="term" value="C:DNA-directed RNA polymerase complex"/>
    <property type="evidence" value="ECO:0007669"/>
    <property type="project" value="UniProtKB-KW"/>
</dbReference>
<dbReference type="InterPro" id="IPR029040">
    <property type="entry name" value="RPABC4/Spt4"/>
</dbReference>
<dbReference type="GO" id="GO:0006355">
    <property type="term" value="P:regulation of DNA-templated transcription"/>
    <property type="evidence" value="ECO:0007669"/>
    <property type="project" value="InterPro"/>
</dbReference>
<keyword evidence="1" id="KW-0804">Transcription</keyword>
<protein>
    <submittedName>
        <fullName evidence="3">DNA-directed RNA polymerase, subunit E</fullName>
    </submittedName>
</protein>
<feature type="domain" description="Spt4/RpoE2 zinc finger" evidence="2">
    <location>
        <begin position="8"/>
        <end position="68"/>
    </location>
</feature>